<name>A0A2P2R275_RHIMU</name>
<organism evidence="1">
    <name type="scientific">Rhizophora mucronata</name>
    <name type="common">Asiatic mangrove</name>
    <dbReference type="NCBI Taxonomy" id="61149"/>
    <lineage>
        <taxon>Eukaryota</taxon>
        <taxon>Viridiplantae</taxon>
        <taxon>Streptophyta</taxon>
        <taxon>Embryophyta</taxon>
        <taxon>Tracheophyta</taxon>
        <taxon>Spermatophyta</taxon>
        <taxon>Magnoliopsida</taxon>
        <taxon>eudicotyledons</taxon>
        <taxon>Gunneridae</taxon>
        <taxon>Pentapetalae</taxon>
        <taxon>rosids</taxon>
        <taxon>fabids</taxon>
        <taxon>Malpighiales</taxon>
        <taxon>Rhizophoraceae</taxon>
        <taxon>Rhizophora</taxon>
    </lineage>
</organism>
<protein>
    <submittedName>
        <fullName evidence="1">Uncharacterized protein</fullName>
    </submittedName>
</protein>
<accession>A0A2P2R275</accession>
<dbReference type="EMBL" id="GGEC01092861">
    <property type="protein sequence ID" value="MBX73345.1"/>
    <property type="molecule type" value="Transcribed_RNA"/>
</dbReference>
<dbReference type="AlphaFoldDB" id="A0A2P2R275"/>
<proteinExistence type="predicted"/>
<reference evidence="1" key="1">
    <citation type="submission" date="2018-02" db="EMBL/GenBank/DDBJ databases">
        <title>Rhizophora mucronata_Transcriptome.</title>
        <authorList>
            <person name="Meera S.P."/>
            <person name="Sreeshan A."/>
            <person name="Augustine A."/>
        </authorList>
    </citation>
    <scope>NUCLEOTIDE SEQUENCE</scope>
    <source>
        <tissue evidence="1">Leaf</tissue>
    </source>
</reference>
<sequence>MQPLLPQLPTYLLNRVGPSNPL</sequence>
<evidence type="ECO:0000313" key="1">
    <source>
        <dbReference type="EMBL" id="MBX73345.1"/>
    </source>
</evidence>